<dbReference type="OrthoDB" id="4417158at2759"/>
<sequence length="156" mass="16542">MSSTSAPFFPTINLPLPILIHSVGLSILGLYTTFSSPGSPRTNKTKNPQKNGTPAADPPSSPMLGVATAAIGICYLFTAYMPIEENQFLHASVPIRVILSCIMGCRLLLDSVMGAGKSRLNQKDRKALIGLGIYDGVGGLILGWTLGNWSGRVPGW</sequence>
<evidence type="ECO:0000256" key="1">
    <source>
        <dbReference type="SAM" id="MobiDB-lite"/>
    </source>
</evidence>
<feature type="transmembrane region" description="Helical" evidence="2">
    <location>
        <begin position="12"/>
        <end position="34"/>
    </location>
</feature>
<keyword evidence="2" id="KW-1133">Transmembrane helix</keyword>
<evidence type="ECO:0000313" key="3">
    <source>
        <dbReference type="EMBL" id="RDL40843.1"/>
    </source>
</evidence>
<gene>
    <name evidence="3" type="ORF">BP5553_00822</name>
</gene>
<protein>
    <submittedName>
        <fullName evidence="3">Uncharacterized protein</fullName>
    </submittedName>
</protein>
<dbReference type="Proteomes" id="UP000254866">
    <property type="component" value="Unassembled WGS sequence"/>
</dbReference>
<accession>A0A370TZ79</accession>
<feature type="region of interest" description="Disordered" evidence="1">
    <location>
        <begin position="37"/>
        <end position="60"/>
    </location>
</feature>
<dbReference type="RefSeq" id="XP_031873499.1">
    <property type="nucleotide sequence ID" value="XM_032009445.1"/>
</dbReference>
<evidence type="ECO:0000313" key="4">
    <source>
        <dbReference type="Proteomes" id="UP000254866"/>
    </source>
</evidence>
<feature type="transmembrane region" description="Helical" evidence="2">
    <location>
        <begin position="127"/>
        <end position="146"/>
    </location>
</feature>
<feature type="compositionally biased region" description="Polar residues" evidence="1">
    <location>
        <begin position="37"/>
        <end position="52"/>
    </location>
</feature>
<keyword evidence="2" id="KW-0472">Membrane</keyword>
<proteinExistence type="predicted"/>
<name>A0A370TZ79_9HELO</name>
<dbReference type="AlphaFoldDB" id="A0A370TZ79"/>
<reference evidence="3 4" key="1">
    <citation type="journal article" date="2018" name="IMA Fungus">
        <title>IMA Genome-F 9: Draft genome sequence of Annulohypoxylon stygium, Aspergillus mulundensis, Berkeleyomyces basicola (syn. Thielaviopsis basicola), Ceratocystis smalleyi, two Cercospora beticola strains, Coleophoma cylindrospora, Fusarium fracticaudum, Phialophora cf. hyalina, and Morchella septimelata.</title>
        <authorList>
            <person name="Wingfield B.D."/>
            <person name="Bills G.F."/>
            <person name="Dong Y."/>
            <person name="Huang W."/>
            <person name="Nel W.J."/>
            <person name="Swalarsk-Parry B.S."/>
            <person name="Vaghefi N."/>
            <person name="Wilken P.M."/>
            <person name="An Z."/>
            <person name="de Beer Z.W."/>
            <person name="De Vos L."/>
            <person name="Chen L."/>
            <person name="Duong T.A."/>
            <person name="Gao Y."/>
            <person name="Hammerbacher A."/>
            <person name="Kikkert J.R."/>
            <person name="Li Y."/>
            <person name="Li H."/>
            <person name="Li K."/>
            <person name="Li Q."/>
            <person name="Liu X."/>
            <person name="Ma X."/>
            <person name="Naidoo K."/>
            <person name="Pethybridge S.J."/>
            <person name="Sun J."/>
            <person name="Steenkamp E.T."/>
            <person name="van der Nest M.A."/>
            <person name="van Wyk S."/>
            <person name="Wingfield M.J."/>
            <person name="Xiong C."/>
            <person name="Yue Q."/>
            <person name="Zhang X."/>
        </authorList>
    </citation>
    <scope>NUCLEOTIDE SEQUENCE [LARGE SCALE GENOMIC DNA]</scope>
    <source>
        <strain evidence="3 4">BP 5553</strain>
    </source>
</reference>
<dbReference type="EMBL" id="NPIC01000001">
    <property type="protein sequence ID" value="RDL40843.1"/>
    <property type="molecule type" value="Genomic_DNA"/>
</dbReference>
<keyword evidence="4" id="KW-1185">Reference proteome</keyword>
<keyword evidence="2" id="KW-0812">Transmembrane</keyword>
<organism evidence="3 4">
    <name type="scientific">Venustampulla echinocandica</name>
    <dbReference type="NCBI Taxonomy" id="2656787"/>
    <lineage>
        <taxon>Eukaryota</taxon>
        <taxon>Fungi</taxon>
        <taxon>Dikarya</taxon>
        <taxon>Ascomycota</taxon>
        <taxon>Pezizomycotina</taxon>
        <taxon>Leotiomycetes</taxon>
        <taxon>Helotiales</taxon>
        <taxon>Pleuroascaceae</taxon>
        <taxon>Venustampulla</taxon>
    </lineage>
</organism>
<feature type="transmembrane region" description="Helical" evidence="2">
    <location>
        <begin position="63"/>
        <end position="83"/>
    </location>
</feature>
<comment type="caution">
    <text evidence="3">The sequence shown here is derived from an EMBL/GenBank/DDBJ whole genome shotgun (WGS) entry which is preliminary data.</text>
</comment>
<evidence type="ECO:0000256" key="2">
    <source>
        <dbReference type="SAM" id="Phobius"/>
    </source>
</evidence>
<dbReference type="GeneID" id="43593671"/>